<dbReference type="FunFam" id="3.40.50.300:FF:000032">
    <property type="entry name" value="Export ABC transporter ATP-binding protein"/>
    <property type="match status" value="1"/>
</dbReference>
<dbReference type="Pfam" id="PF00005">
    <property type="entry name" value="ABC_tran"/>
    <property type="match status" value="1"/>
</dbReference>
<evidence type="ECO:0000313" key="7">
    <source>
        <dbReference type="Proteomes" id="UP000324575"/>
    </source>
</evidence>
<proteinExistence type="inferred from homology"/>
<dbReference type="EC" id="3.6.3.-" evidence="6"/>
<evidence type="ECO:0000256" key="1">
    <source>
        <dbReference type="ARBA" id="ARBA00022448"/>
    </source>
</evidence>
<gene>
    <name evidence="6" type="ORF">EZS26_002656</name>
</gene>
<keyword evidence="1" id="KW-0813">Transport</keyword>
<evidence type="ECO:0000256" key="3">
    <source>
        <dbReference type="ARBA" id="ARBA00022840"/>
    </source>
</evidence>
<dbReference type="GO" id="GO:0098796">
    <property type="term" value="C:membrane protein complex"/>
    <property type="evidence" value="ECO:0007669"/>
    <property type="project" value="UniProtKB-ARBA"/>
</dbReference>
<dbReference type="CDD" id="cd03255">
    <property type="entry name" value="ABC_MJ0796_LolCDE_FtsE"/>
    <property type="match status" value="1"/>
</dbReference>
<dbReference type="GO" id="GO:0005886">
    <property type="term" value="C:plasma membrane"/>
    <property type="evidence" value="ECO:0007669"/>
    <property type="project" value="TreeGrafter"/>
</dbReference>
<evidence type="ECO:0000313" key="6">
    <source>
        <dbReference type="EMBL" id="KAA6301202.1"/>
    </source>
</evidence>
<dbReference type="PROSITE" id="PS50893">
    <property type="entry name" value="ABC_TRANSPORTER_2"/>
    <property type="match status" value="1"/>
</dbReference>
<accession>A0A5M8NWH3</accession>
<keyword evidence="3 6" id="KW-0067">ATP-binding</keyword>
<dbReference type="InterPro" id="IPR017871">
    <property type="entry name" value="ABC_transporter-like_CS"/>
</dbReference>
<dbReference type="InterPro" id="IPR027417">
    <property type="entry name" value="P-loop_NTPase"/>
</dbReference>
<reference evidence="6 7" key="1">
    <citation type="submission" date="2019-03" db="EMBL/GenBank/DDBJ databases">
        <title>Single cell metagenomics reveals metabolic interactions within the superorganism composed of flagellate Streblomastix strix and complex community of Bacteroidetes bacteria on its surface.</title>
        <authorList>
            <person name="Treitli S.C."/>
            <person name="Kolisko M."/>
            <person name="Husnik F."/>
            <person name="Keeling P."/>
            <person name="Hampl V."/>
        </authorList>
    </citation>
    <scope>NUCLEOTIDE SEQUENCE [LARGE SCALE GENOMIC DNA]</scope>
    <source>
        <strain evidence="6">St1</strain>
    </source>
</reference>
<dbReference type="PANTHER" id="PTHR24220">
    <property type="entry name" value="IMPORT ATP-BINDING PROTEIN"/>
    <property type="match status" value="1"/>
</dbReference>
<dbReference type="GO" id="GO:0016887">
    <property type="term" value="F:ATP hydrolysis activity"/>
    <property type="evidence" value="ECO:0007669"/>
    <property type="project" value="InterPro"/>
</dbReference>
<dbReference type="SMART" id="SM00382">
    <property type="entry name" value="AAA"/>
    <property type="match status" value="1"/>
</dbReference>
<comment type="similarity">
    <text evidence="4">Belongs to the ABC transporter superfamily. Macrolide exporter (TC 3.A.1.122) family.</text>
</comment>
<dbReference type="InterPro" id="IPR003439">
    <property type="entry name" value="ABC_transporter-like_ATP-bd"/>
</dbReference>
<keyword evidence="6" id="KW-0378">Hydrolase</keyword>
<dbReference type="InterPro" id="IPR015854">
    <property type="entry name" value="ABC_transpr_LolD-like"/>
</dbReference>
<sequence length="226" mass="25162">MIRLKDLTKNYAIGENEIPALLDINLHIHKNEYVSIMGPSGSGKSTLMNILGCLDTPSSGHYYFKQVDVNTLNDDELSAMRNKEIGFIFQNFNLLPRLNSLQNVELPLIYSGTLAAERKERALLALERVGLSGRLDHKPGELSGGQRQRVAIARALVTNPGILLADEPTGALDSKTGEDIMRLFQDLHDEGNTIILITHEPEIADYAQRNIFIKDGMIHSDKINEK</sequence>
<dbReference type="AlphaFoldDB" id="A0A5M8NWH3"/>
<evidence type="ECO:0000259" key="5">
    <source>
        <dbReference type="PROSITE" id="PS50893"/>
    </source>
</evidence>
<dbReference type="GO" id="GO:0005524">
    <property type="term" value="F:ATP binding"/>
    <property type="evidence" value="ECO:0007669"/>
    <property type="project" value="UniProtKB-KW"/>
</dbReference>
<dbReference type="PANTHER" id="PTHR24220:SF86">
    <property type="entry name" value="ABC TRANSPORTER ABCH.1"/>
    <property type="match status" value="1"/>
</dbReference>
<dbReference type="Proteomes" id="UP000324575">
    <property type="component" value="Unassembled WGS sequence"/>
</dbReference>
<dbReference type="InterPro" id="IPR017911">
    <property type="entry name" value="MacB-like_ATP-bd"/>
</dbReference>
<dbReference type="GO" id="GO:0022857">
    <property type="term" value="F:transmembrane transporter activity"/>
    <property type="evidence" value="ECO:0007669"/>
    <property type="project" value="TreeGrafter"/>
</dbReference>
<dbReference type="PROSITE" id="PS00211">
    <property type="entry name" value="ABC_TRANSPORTER_1"/>
    <property type="match status" value="1"/>
</dbReference>
<organism evidence="6 7">
    <name type="scientific">Candidatus Ordinivivax streblomastigis</name>
    <dbReference type="NCBI Taxonomy" id="2540710"/>
    <lineage>
        <taxon>Bacteria</taxon>
        <taxon>Pseudomonadati</taxon>
        <taxon>Bacteroidota</taxon>
        <taxon>Bacteroidia</taxon>
        <taxon>Bacteroidales</taxon>
        <taxon>Candidatus Ordinivivax</taxon>
    </lineage>
</organism>
<keyword evidence="2" id="KW-0547">Nucleotide-binding</keyword>
<dbReference type="Gene3D" id="3.40.50.300">
    <property type="entry name" value="P-loop containing nucleotide triphosphate hydrolases"/>
    <property type="match status" value="1"/>
</dbReference>
<dbReference type="SUPFAM" id="SSF52540">
    <property type="entry name" value="P-loop containing nucleoside triphosphate hydrolases"/>
    <property type="match status" value="1"/>
</dbReference>
<evidence type="ECO:0000256" key="4">
    <source>
        <dbReference type="ARBA" id="ARBA00038388"/>
    </source>
</evidence>
<evidence type="ECO:0000256" key="2">
    <source>
        <dbReference type="ARBA" id="ARBA00022741"/>
    </source>
</evidence>
<dbReference type="EMBL" id="SNRX01000024">
    <property type="protein sequence ID" value="KAA6301202.1"/>
    <property type="molecule type" value="Genomic_DNA"/>
</dbReference>
<protein>
    <submittedName>
        <fullName evidence="6">Putative ABC transporter ATP-binding protein YknY</fullName>
        <ecNumber evidence="6">3.6.3.-</ecNumber>
    </submittedName>
</protein>
<feature type="domain" description="ABC transporter" evidence="5">
    <location>
        <begin position="2"/>
        <end position="226"/>
    </location>
</feature>
<name>A0A5M8NWH3_9BACT</name>
<comment type="caution">
    <text evidence="6">The sequence shown here is derived from an EMBL/GenBank/DDBJ whole genome shotgun (WGS) entry which is preliminary data.</text>
</comment>
<dbReference type="InterPro" id="IPR003593">
    <property type="entry name" value="AAA+_ATPase"/>
</dbReference>